<feature type="region of interest" description="Disordered" evidence="1">
    <location>
        <begin position="132"/>
        <end position="155"/>
    </location>
</feature>
<evidence type="ECO:0000259" key="2">
    <source>
        <dbReference type="SMART" id="SM01078"/>
    </source>
</evidence>
<dbReference type="AlphaFoldDB" id="A0A3B0QV38"/>
<name>A0A3B0QV38_9ZZZZ</name>
<feature type="compositionally biased region" description="Basic and acidic residues" evidence="1">
    <location>
        <begin position="138"/>
        <end position="147"/>
    </location>
</feature>
<gene>
    <name evidence="3" type="ORF">MNBD_DELTA01-779</name>
</gene>
<dbReference type="InterPro" id="IPR014925">
    <property type="entry name" value="CGGC_dom"/>
</dbReference>
<sequence>MSGSGNTKAGDGKKETRLIGIVQCDIAKERCSGFACINSFDKRIDAFEGYGVGIMAVPFNCGGGAGRRVGRSAAHLARVAARKTDIKKEEIVIHLSSCIVTDNGHYPPCPHLDNILEILRRQGFRVRKGSYKSKTASKRREEGRYEDFDWNGEEF</sequence>
<protein>
    <recommendedName>
        <fullName evidence="2">CGGC domain-containing protein</fullName>
    </recommendedName>
</protein>
<organism evidence="3">
    <name type="scientific">hydrothermal vent metagenome</name>
    <dbReference type="NCBI Taxonomy" id="652676"/>
    <lineage>
        <taxon>unclassified sequences</taxon>
        <taxon>metagenomes</taxon>
        <taxon>ecological metagenomes</taxon>
    </lineage>
</organism>
<evidence type="ECO:0000256" key="1">
    <source>
        <dbReference type="SAM" id="MobiDB-lite"/>
    </source>
</evidence>
<reference evidence="3" key="1">
    <citation type="submission" date="2018-06" db="EMBL/GenBank/DDBJ databases">
        <authorList>
            <person name="Zhirakovskaya E."/>
        </authorList>
    </citation>
    <scope>NUCLEOTIDE SEQUENCE</scope>
</reference>
<accession>A0A3B0QV38</accession>
<dbReference type="EMBL" id="UOEA01000060">
    <property type="protein sequence ID" value="VAV84152.1"/>
    <property type="molecule type" value="Genomic_DNA"/>
</dbReference>
<dbReference type="SMART" id="SM01078">
    <property type="entry name" value="CGGC"/>
    <property type="match status" value="1"/>
</dbReference>
<evidence type="ECO:0000313" key="3">
    <source>
        <dbReference type="EMBL" id="VAV84152.1"/>
    </source>
</evidence>
<dbReference type="Pfam" id="PF08821">
    <property type="entry name" value="CGGC"/>
    <property type="match status" value="1"/>
</dbReference>
<feature type="domain" description="CGGC" evidence="2">
    <location>
        <begin position="18"/>
        <end position="131"/>
    </location>
</feature>
<proteinExistence type="predicted"/>